<proteinExistence type="inferred from homology"/>
<reference evidence="3 4" key="1">
    <citation type="journal article" date="2012" name="J. Bacteriol.">
        <title>Genome sequence of a novel nicotine-degrading strain, Pseudomonas geniculata N1.</title>
        <authorList>
            <person name="Tang H."/>
            <person name="Yu H."/>
            <person name="Tai C."/>
            <person name="Huang K."/>
            <person name="Liu Y."/>
            <person name="Wang L."/>
            <person name="Yao Y."/>
            <person name="Wu G."/>
            <person name="Xu P."/>
        </authorList>
    </citation>
    <scope>NUCLEOTIDE SEQUENCE [LARGE SCALE GENOMIC DNA]</scope>
    <source>
        <strain evidence="3 4">N1</strain>
    </source>
</reference>
<protein>
    <recommendedName>
        <fullName evidence="2">UPF0102 protein W7K_16755</fullName>
    </recommendedName>
</protein>
<dbReference type="NCBIfam" id="NF009150">
    <property type="entry name" value="PRK12497.1-3"/>
    <property type="match status" value="1"/>
</dbReference>
<dbReference type="AlphaFoldDB" id="A0A0L8A717"/>
<organism evidence="3 4">
    <name type="scientific">Stenotrophomonas geniculata N1</name>
    <dbReference type="NCBI Taxonomy" id="1167641"/>
    <lineage>
        <taxon>Bacteria</taxon>
        <taxon>Pseudomonadati</taxon>
        <taxon>Pseudomonadota</taxon>
        <taxon>Gammaproteobacteria</taxon>
        <taxon>Lysobacterales</taxon>
        <taxon>Lysobacteraceae</taxon>
        <taxon>Stenotrophomonas</taxon>
    </lineage>
</organism>
<dbReference type="Proteomes" id="UP000036890">
    <property type="component" value="Unassembled WGS sequence"/>
</dbReference>
<dbReference type="InterPro" id="IPR011335">
    <property type="entry name" value="Restrct_endonuc-II-like"/>
</dbReference>
<dbReference type="Gene3D" id="3.40.1350.10">
    <property type="match status" value="1"/>
</dbReference>
<dbReference type="PANTHER" id="PTHR34039">
    <property type="entry name" value="UPF0102 PROTEIN YRAN"/>
    <property type="match status" value="1"/>
</dbReference>
<dbReference type="SUPFAM" id="SSF52980">
    <property type="entry name" value="Restriction endonuclease-like"/>
    <property type="match status" value="1"/>
</dbReference>
<accession>A0A0L8A717</accession>
<comment type="similarity">
    <text evidence="1 2">Belongs to the UPF0102 family.</text>
</comment>
<dbReference type="InterPro" id="IPR011856">
    <property type="entry name" value="tRNA_endonuc-like_dom_sf"/>
</dbReference>
<name>A0A0L8A717_9GAMM</name>
<comment type="caution">
    <text evidence="3">The sequence shown here is derived from an EMBL/GenBank/DDBJ whole genome shotgun (WGS) entry which is preliminary data.</text>
</comment>
<dbReference type="InterPro" id="IPR003509">
    <property type="entry name" value="UPF0102_YraN-like"/>
</dbReference>
<dbReference type="NCBIfam" id="TIGR00252">
    <property type="entry name" value="YraN family protein"/>
    <property type="match status" value="1"/>
</dbReference>
<gene>
    <name evidence="3" type="ORF">W7K_16755</name>
</gene>
<evidence type="ECO:0000256" key="1">
    <source>
        <dbReference type="ARBA" id="ARBA00006738"/>
    </source>
</evidence>
<sequence length="131" mass="14367">MAAGRCRSSVVAERSQRGSAVEAAAEQHLQQAGLQPRARNVRYRGGELDLVMDDAGTVVFVEVRYRARSDFGGGAASVDVRKCRRLAHAALLYLQDHPALADAPCRFDVVEATGEPPQLNWLRDAFRLDDC</sequence>
<dbReference type="OrthoDB" id="9794876at2"/>
<dbReference type="PANTHER" id="PTHR34039:SF1">
    <property type="entry name" value="UPF0102 PROTEIN YRAN"/>
    <property type="match status" value="1"/>
</dbReference>
<dbReference type="EMBL" id="AJLO02000037">
    <property type="protein sequence ID" value="KOE98021.1"/>
    <property type="molecule type" value="Genomic_DNA"/>
</dbReference>
<evidence type="ECO:0000313" key="3">
    <source>
        <dbReference type="EMBL" id="KOE98021.1"/>
    </source>
</evidence>
<dbReference type="Pfam" id="PF02021">
    <property type="entry name" value="UPF0102"/>
    <property type="match status" value="1"/>
</dbReference>
<dbReference type="GO" id="GO:0003676">
    <property type="term" value="F:nucleic acid binding"/>
    <property type="evidence" value="ECO:0007669"/>
    <property type="project" value="InterPro"/>
</dbReference>
<evidence type="ECO:0000256" key="2">
    <source>
        <dbReference type="HAMAP-Rule" id="MF_00048"/>
    </source>
</evidence>
<evidence type="ECO:0000313" key="4">
    <source>
        <dbReference type="Proteomes" id="UP000036890"/>
    </source>
</evidence>
<dbReference type="HAMAP" id="MF_00048">
    <property type="entry name" value="UPF0102"/>
    <property type="match status" value="1"/>
</dbReference>